<evidence type="ECO:0000313" key="2">
    <source>
        <dbReference type="Proteomes" id="UP000010433"/>
    </source>
</evidence>
<organism evidence="1 2">
    <name type="scientific">Hoylesella saccharolytica F0055</name>
    <dbReference type="NCBI Taxonomy" id="1127699"/>
    <lineage>
        <taxon>Bacteria</taxon>
        <taxon>Pseudomonadati</taxon>
        <taxon>Bacteroidota</taxon>
        <taxon>Bacteroidia</taxon>
        <taxon>Bacteroidales</taxon>
        <taxon>Prevotellaceae</taxon>
        <taxon>Hoylesella</taxon>
    </lineage>
</organism>
<evidence type="ECO:0008006" key="3">
    <source>
        <dbReference type="Google" id="ProtNLM"/>
    </source>
</evidence>
<sequence>MPEVERHPFEPFLPVGCKMLMLGSFPPAPKRWCMEFYYPNFTNDMWRILGYIFFKDKNYFVDNPRKTFRLEQLKSFLEHVGIGLYDTASAVIRTTGTAADKDLEVVEPTDVAGLLRRVPSCQALVTTGQLATDVLTSRFHLVRQPQVGSYVPFIFEEDGREMRLYRMPSSSRAYPMKVERKSDIYEKMFKEVMGGTENFNDLSTYLLE</sequence>
<protein>
    <recommendedName>
        <fullName evidence="3">Uracil-DNA glycosylase family protein</fullName>
    </recommendedName>
</protein>
<dbReference type="SUPFAM" id="SSF52141">
    <property type="entry name" value="Uracil-DNA glycosylase-like"/>
    <property type="match status" value="1"/>
</dbReference>
<comment type="caution">
    <text evidence="1">The sequence shown here is derived from an EMBL/GenBank/DDBJ whole genome shotgun (WGS) entry which is preliminary data.</text>
</comment>
<dbReference type="STRING" id="1127699.HMPREF9151_00587"/>
<dbReference type="OrthoDB" id="9794144at2"/>
<dbReference type="Gene3D" id="3.40.470.10">
    <property type="entry name" value="Uracil-DNA glycosylase-like domain"/>
    <property type="match status" value="1"/>
</dbReference>
<gene>
    <name evidence="1" type="ORF">HMPREF9151_00587</name>
</gene>
<dbReference type="PATRIC" id="fig|1127699.3.peg.537"/>
<keyword evidence="2" id="KW-1185">Reference proteome</keyword>
<dbReference type="CDD" id="cd10032">
    <property type="entry name" value="UDG-F6_HDG"/>
    <property type="match status" value="1"/>
</dbReference>
<reference evidence="1 2" key="1">
    <citation type="submission" date="2012-05" db="EMBL/GenBank/DDBJ databases">
        <authorList>
            <person name="Weinstock G."/>
            <person name="Sodergren E."/>
            <person name="Lobos E.A."/>
            <person name="Fulton L."/>
            <person name="Fulton R."/>
            <person name="Courtney L."/>
            <person name="Fronick C."/>
            <person name="O'Laughlin M."/>
            <person name="Godfrey J."/>
            <person name="Wilson R.M."/>
            <person name="Miner T."/>
            <person name="Farmer C."/>
            <person name="Delehaunty K."/>
            <person name="Cordes M."/>
            <person name="Minx P."/>
            <person name="Tomlinson C."/>
            <person name="Chen J."/>
            <person name="Wollam A."/>
            <person name="Pepin K.H."/>
            <person name="Bhonagiri V."/>
            <person name="Zhang X."/>
            <person name="Suruliraj S."/>
            <person name="Warren W."/>
            <person name="Mitreva M."/>
            <person name="Mardis E.R."/>
            <person name="Wilson R.K."/>
        </authorList>
    </citation>
    <scope>NUCLEOTIDE SEQUENCE [LARGE SCALE GENOMIC DNA]</scope>
    <source>
        <strain evidence="1 2">F0055</strain>
    </source>
</reference>
<name>L1NHZ7_9BACT</name>
<dbReference type="InterPro" id="IPR036895">
    <property type="entry name" value="Uracil-DNA_glycosylase-like_sf"/>
</dbReference>
<dbReference type="AlphaFoldDB" id="L1NHZ7"/>
<dbReference type="HOGENOM" id="CLU_102538_0_0_10"/>
<dbReference type="Proteomes" id="UP000010433">
    <property type="component" value="Unassembled WGS sequence"/>
</dbReference>
<dbReference type="EMBL" id="AMEP01000044">
    <property type="protein sequence ID" value="EKY02880.1"/>
    <property type="molecule type" value="Genomic_DNA"/>
</dbReference>
<proteinExistence type="predicted"/>
<dbReference type="RefSeq" id="WP_009161756.1">
    <property type="nucleotide sequence ID" value="NZ_KB290974.1"/>
</dbReference>
<evidence type="ECO:0000313" key="1">
    <source>
        <dbReference type="EMBL" id="EKY02880.1"/>
    </source>
</evidence>
<accession>L1NHZ7</accession>